<evidence type="ECO:0000256" key="3">
    <source>
        <dbReference type="ARBA" id="ARBA00022679"/>
    </source>
</evidence>
<dbReference type="Pfam" id="PF14520">
    <property type="entry name" value="HHH_5"/>
    <property type="match status" value="2"/>
</dbReference>
<dbReference type="Proteomes" id="UP000277326">
    <property type="component" value="Unassembled WGS sequence"/>
</dbReference>
<dbReference type="SMART" id="SM00278">
    <property type="entry name" value="HhH1"/>
    <property type="match status" value="2"/>
</dbReference>
<evidence type="ECO:0000313" key="9">
    <source>
        <dbReference type="EMBL" id="RMB08359.1"/>
    </source>
</evidence>
<dbReference type="EMBL" id="REFS01000010">
    <property type="protein sequence ID" value="RMB08359.1"/>
    <property type="molecule type" value="Genomic_DNA"/>
</dbReference>
<dbReference type="InterPro" id="IPR000073">
    <property type="entry name" value="AB_hydrolase_1"/>
</dbReference>
<accession>A0A3M0CN78</accession>
<keyword evidence="4" id="KW-0583">PHB biosynthesis</keyword>
<dbReference type="InterPro" id="IPR010125">
    <property type="entry name" value="PHA_synth_III_C"/>
</dbReference>
<name>A0A3M0CN78_9EURY</name>
<dbReference type="GO" id="GO:0016746">
    <property type="term" value="F:acyltransferase activity"/>
    <property type="evidence" value="ECO:0007669"/>
    <property type="project" value="UniProtKB-KW"/>
</dbReference>
<dbReference type="SUPFAM" id="SSF47794">
    <property type="entry name" value="Rad51 N-terminal domain-like"/>
    <property type="match status" value="1"/>
</dbReference>
<proteinExistence type="predicted"/>
<dbReference type="Gene3D" id="3.40.50.1820">
    <property type="entry name" value="alpha/beta hydrolase"/>
    <property type="match status" value="1"/>
</dbReference>
<evidence type="ECO:0000259" key="8">
    <source>
        <dbReference type="SMART" id="SM00278"/>
    </source>
</evidence>
<dbReference type="UniPathway" id="UPA00917"/>
<dbReference type="RefSeq" id="WP_166033633.1">
    <property type="nucleotide sequence ID" value="NZ_CP034145.1"/>
</dbReference>
<dbReference type="Gene3D" id="1.10.150.20">
    <property type="entry name" value="5' to 3' exonuclease, C-terminal subdomain"/>
    <property type="match status" value="2"/>
</dbReference>
<dbReference type="GeneID" id="80090981"/>
<dbReference type="InterPro" id="IPR010995">
    <property type="entry name" value="DNA_repair_Rad51/TF_NusA_a-hlx"/>
</dbReference>
<keyword evidence="3" id="KW-0808">Transferase</keyword>
<dbReference type="SUPFAM" id="SSF53474">
    <property type="entry name" value="alpha/beta-Hydrolases"/>
    <property type="match status" value="1"/>
</dbReference>
<dbReference type="PANTHER" id="PTHR36837">
    <property type="entry name" value="POLY(3-HYDROXYALKANOATE) POLYMERASE SUBUNIT PHAC"/>
    <property type="match status" value="1"/>
</dbReference>
<dbReference type="AlphaFoldDB" id="A0A3M0CN78"/>
<reference evidence="9 10" key="1">
    <citation type="journal article" date="2015" name="Stand. Genomic Sci.">
        <title>Genomic Encyclopedia of Bacterial and Archaeal Type Strains, Phase III: the genomes of soil and plant-associated and newly described type strains.</title>
        <authorList>
            <person name="Whitman W.B."/>
            <person name="Woyke T."/>
            <person name="Klenk H.P."/>
            <person name="Zhou Y."/>
            <person name="Lilburn T.G."/>
            <person name="Beck B.J."/>
            <person name="De Vos P."/>
            <person name="Vandamme P."/>
            <person name="Eisen J.A."/>
            <person name="Garrity G."/>
            <person name="Hugenholtz P."/>
            <person name="Kyrpides N.C."/>
        </authorList>
    </citation>
    <scope>NUCLEOTIDE SEQUENCE [LARGE SCALE GENOMIC DNA]</scope>
    <source>
        <strain evidence="9 10">CGMCC 1.10124</strain>
    </source>
</reference>
<dbReference type="OrthoDB" id="202878at2157"/>
<evidence type="ECO:0000313" key="10">
    <source>
        <dbReference type="Proteomes" id="UP000277326"/>
    </source>
</evidence>
<comment type="caution">
    <text evidence="9">The sequence shown here is derived from an EMBL/GenBank/DDBJ whole genome shotgun (WGS) entry which is preliminary data.</text>
</comment>
<comment type="pathway">
    <text evidence="1">Biopolymer metabolism; poly-(R)-3-hydroxybutanoate biosynthesis.</text>
</comment>
<dbReference type="GO" id="GO:0003677">
    <property type="term" value="F:DNA binding"/>
    <property type="evidence" value="ECO:0007669"/>
    <property type="project" value="InterPro"/>
</dbReference>
<feature type="domain" description="Helix-hairpin-helix DNA-binding motif class 1" evidence="8">
    <location>
        <begin position="493"/>
        <end position="512"/>
    </location>
</feature>
<dbReference type="GO" id="GO:0042619">
    <property type="term" value="P:poly-hydroxybutyrate biosynthetic process"/>
    <property type="evidence" value="ECO:0007669"/>
    <property type="project" value="UniProtKB-KW"/>
</dbReference>
<gene>
    <name evidence="9" type="ORF">ATH50_3576</name>
</gene>
<dbReference type="InterPro" id="IPR003583">
    <property type="entry name" value="Hlx-hairpin-Hlx_DNA-bd_motif"/>
</dbReference>
<feature type="domain" description="Helix-hairpin-helix DNA-binding motif class 1" evidence="8">
    <location>
        <begin position="563"/>
        <end position="582"/>
    </location>
</feature>
<evidence type="ECO:0000256" key="2">
    <source>
        <dbReference type="ARBA" id="ARBA00019065"/>
    </source>
</evidence>
<dbReference type="NCBIfam" id="TIGR01836">
    <property type="entry name" value="PHA_synth_III_C"/>
    <property type="match status" value="1"/>
</dbReference>
<dbReference type="PANTHER" id="PTHR36837:SF2">
    <property type="entry name" value="POLY(3-HYDROXYALKANOATE) POLYMERASE SUBUNIT PHAC"/>
    <property type="match status" value="1"/>
</dbReference>
<dbReference type="InterPro" id="IPR029058">
    <property type="entry name" value="AB_hydrolase_fold"/>
</dbReference>
<dbReference type="InterPro" id="IPR051321">
    <property type="entry name" value="PHA/PHB_synthase"/>
</dbReference>
<evidence type="ECO:0000256" key="7">
    <source>
        <dbReference type="SAM" id="MobiDB-lite"/>
    </source>
</evidence>
<evidence type="ECO:0000256" key="1">
    <source>
        <dbReference type="ARBA" id="ARBA00004683"/>
    </source>
</evidence>
<feature type="region of interest" description="Disordered" evidence="7">
    <location>
        <begin position="1"/>
        <end position="21"/>
    </location>
</feature>
<dbReference type="Pfam" id="PF00561">
    <property type="entry name" value="Abhydrolase_1"/>
    <property type="match status" value="1"/>
</dbReference>
<protein>
    <recommendedName>
        <fullName evidence="2">Poly(3-hydroxyalkanoate) polymerase subunit PhaC</fullName>
    </recommendedName>
    <alternativeName>
        <fullName evidence="6">PHB synthase subunit PhaC</fullName>
    </alternativeName>
</protein>
<evidence type="ECO:0000256" key="6">
    <source>
        <dbReference type="ARBA" id="ARBA00033356"/>
    </source>
</evidence>
<dbReference type="GO" id="GO:0006281">
    <property type="term" value="P:DNA repair"/>
    <property type="evidence" value="ECO:0007669"/>
    <property type="project" value="InterPro"/>
</dbReference>
<evidence type="ECO:0000256" key="4">
    <source>
        <dbReference type="ARBA" id="ARBA00022752"/>
    </source>
</evidence>
<sequence>MTNQNDDDGATGGRRHPVVPAPVAGALGWHRAVTRAVTDAARKEQIADDRLAAMASVEVGETPHDVVYRENKLELRQYHALTETQHDVPILIVYALINRPYILDLQPNRSVVRRLLEAGHDVYLIDWGEPSQLDASLGLYDYVERYLDNCVDVVRERADRASVNLLGYCMGGTMATIYAARHPEKVATLGLMAAGLYFDDTGGILERWGDEAYFDPRDLTETFGTVPAEFLDAGFALMDPVANYLTKYVHLYDRLDNEDFVENFARMERWLADGVDVAGDAYAEFVEDIYQDNLLYRNELTIGGDPVDITRIDMPVLQIVGEHDHLVPSEASLKFNDAIPAEVTVVTYPTGHVGMSMSEAAHRDIWPEVAEWFFERSGAPSLADVIGEGLEEILGVDVETDVTQGGADEVEIRIADDTGLLARGVVDRDARAIRAFVEDALDIEVRIDEGPGAIVVQVRSDDATGTAVVSGIGDAISEEIAEGAEDVDLAVATELRDIDGIGPTYAARLHDAGIGSVVALAAADSASVADAADATRTQSRRWIAAARDLVDSAGGAGSVGTAPALETVDGIGSTYAERLRRAGIRSIADLADASVDAVAAAADVSVDRATDWIERAERDDS</sequence>
<keyword evidence="5" id="KW-0012">Acyltransferase</keyword>
<organism evidence="9 10">
    <name type="scientific">Haloplanus aerogenes</name>
    <dbReference type="NCBI Taxonomy" id="660522"/>
    <lineage>
        <taxon>Archaea</taxon>
        <taxon>Methanobacteriati</taxon>
        <taxon>Methanobacteriota</taxon>
        <taxon>Stenosarchaea group</taxon>
        <taxon>Halobacteria</taxon>
        <taxon>Halobacteriales</taxon>
        <taxon>Haloferacaceae</taxon>
        <taxon>Haloplanus</taxon>
    </lineage>
</organism>
<evidence type="ECO:0000256" key="5">
    <source>
        <dbReference type="ARBA" id="ARBA00023315"/>
    </source>
</evidence>
<dbReference type="GO" id="GO:0000166">
    <property type="term" value="F:nucleotide binding"/>
    <property type="evidence" value="ECO:0007669"/>
    <property type="project" value="InterPro"/>
</dbReference>